<feature type="compositionally biased region" description="Polar residues" evidence="1">
    <location>
        <begin position="171"/>
        <end position="184"/>
    </location>
</feature>
<feature type="compositionally biased region" description="Basic and acidic residues" evidence="1">
    <location>
        <begin position="231"/>
        <end position="244"/>
    </location>
</feature>
<dbReference type="AlphaFoldDB" id="A0A2U3EAS9"/>
<dbReference type="EMBL" id="LCWV01000007">
    <property type="protein sequence ID" value="PWI71619.1"/>
    <property type="molecule type" value="Genomic_DNA"/>
</dbReference>
<gene>
    <name evidence="2" type="ORF">PCL_11713</name>
</gene>
<accession>A0A2U3EAS9</accession>
<protein>
    <submittedName>
        <fullName evidence="2">Uncharacterized protein</fullName>
    </submittedName>
</protein>
<dbReference type="Proteomes" id="UP000245956">
    <property type="component" value="Unassembled WGS sequence"/>
</dbReference>
<comment type="caution">
    <text evidence="2">The sequence shown here is derived from an EMBL/GenBank/DDBJ whole genome shotgun (WGS) entry which is preliminary data.</text>
</comment>
<name>A0A2U3EAS9_PURLI</name>
<evidence type="ECO:0000313" key="3">
    <source>
        <dbReference type="Proteomes" id="UP000245956"/>
    </source>
</evidence>
<proteinExistence type="predicted"/>
<organism evidence="2 3">
    <name type="scientific">Purpureocillium lilacinum</name>
    <name type="common">Paecilomyces lilacinus</name>
    <dbReference type="NCBI Taxonomy" id="33203"/>
    <lineage>
        <taxon>Eukaryota</taxon>
        <taxon>Fungi</taxon>
        <taxon>Dikarya</taxon>
        <taxon>Ascomycota</taxon>
        <taxon>Pezizomycotina</taxon>
        <taxon>Sordariomycetes</taxon>
        <taxon>Hypocreomycetidae</taxon>
        <taxon>Hypocreales</taxon>
        <taxon>Ophiocordycipitaceae</taxon>
        <taxon>Purpureocillium</taxon>
    </lineage>
</organism>
<sequence length="244" mass="26502">MAGGQKLREPWAWLLCSQYRPDCYVYGRLDDWIRGGGMNASTTFKRPGRIYPDAEGSTGDYTHWPRHTGHWRVGWRHGRFRGMVDAVEAVAVLVRGASCASCRAAETHLRAHGRIGPSMAVPQTEEMDVSGLSNGEAFDVALDGRASLLACDAGLSMLRTVSVESLRPQAAQPSNAGQPSPDSTASKRRAHAAKSEHRASDQWQRPVACVAEDATAMGRGSDPLFLASGDSARRPAGWEEEKLK</sequence>
<reference evidence="2 3" key="1">
    <citation type="journal article" date="2016" name="Front. Microbiol.">
        <title>Genome and transcriptome sequences reveal the specific parasitism of the nematophagous Purpureocillium lilacinum 36-1.</title>
        <authorList>
            <person name="Xie J."/>
            <person name="Li S."/>
            <person name="Mo C."/>
            <person name="Xiao X."/>
            <person name="Peng D."/>
            <person name="Wang G."/>
            <person name="Xiao Y."/>
        </authorList>
    </citation>
    <scope>NUCLEOTIDE SEQUENCE [LARGE SCALE GENOMIC DNA]</scope>
    <source>
        <strain evidence="2 3">36-1</strain>
    </source>
</reference>
<evidence type="ECO:0000256" key="1">
    <source>
        <dbReference type="SAM" id="MobiDB-lite"/>
    </source>
</evidence>
<evidence type="ECO:0000313" key="2">
    <source>
        <dbReference type="EMBL" id="PWI71619.1"/>
    </source>
</evidence>
<feature type="region of interest" description="Disordered" evidence="1">
    <location>
        <begin position="167"/>
        <end position="207"/>
    </location>
</feature>
<feature type="region of interest" description="Disordered" evidence="1">
    <location>
        <begin position="219"/>
        <end position="244"/>
    </location>
</feature>